<organism evidence="2">
    <name type="scientific">Arundo donax</name>
    <name type="common">Giant reed</name>
    <name type="synonym">Donax arundinaceus</name>
    <dbReference type="NCBI Taxonomy" id="35708"/>
    <lineage>
        <taxon>Eukaryota</taxon>
        <taxon>Viridiplantae</taxon>
        <taxon>Streptophyta</taxon>
        <taxon>Embryophyta</taxon>
        <taxon>Tracheophyta</taxon>
        <taxon>Spermatophyta</taxon>
        <taxon>Magnoliopsida</taxon>
        <taxon>Liliopsida</taxon>
        <taxon>Poales</taxon>
        <taxon>Poaceae</taxon>
        <taxon>PACMAD clade</taxon>
        <taxon>Arundinoideae</taxon>
        <taxon>Arundineae</taxon>
        <taxon>Arundo</taxon>
    </lineage>
</organism>
<proteinExistence type="predicted"/>
<reference evidence="2" key="2">
    <citation type="journal article" date="2015" name="Data Brief">
        <title>Shoot transcriptome of the giant reed, Arundo donax.</title>
        <authorList>
            <person name="Barrero R.A."/>
            <person name="Guerrero F.D."/>
            <person name="Moolhuijzen P."/>
            <person name="Goolsby J.A."/>
            <person name="Tidwell J."/>
            <person name="Bellgard S.E."/>
            <person name="Bellgard M.I."/>
        </authorList>
    </citation>
    <scope>NUCLEOTIDE SEQUENCE</scope>
    <source>
        <tissue evidence="2">Shoot tissue taken approximately 20 cm above the soil surface</tissue>
    </source>
</reference>
<dbReference type="AlphaFoldDB" id="A0A0A9C6G7"/>
<name>A0A0A9C6G7_ARUDO</name>
<feature type="region of interest" description="Disordered" evidence="1">
    <location>
        <begin position="61"/>
        <end position="116"/>
    </location>
</feature>
<dbReference type="EMBL" id="GBRH01228885">
    <property type="protein sequence ID" value="JAD69010.1"/>
    <property type="molecule type" value="Transcribed_RNA"/>
</dbReference>
<accession>A0A0A9C6G7</accession>
<protein>
    <submittedName>
        <fullName evidence="2">Uncharacterized protein</fullName>
    </submittedName>
</protein>
<reference evidence="2" key="1">
    <citation type="submission" date="2014-09" db="EMBL/GenBank/DDBJ databases">
        <authorList>
            <person name="Magalhaes I.L.F."/>
            <person name="Oliveira U."/>
            <person name="Santos F.R."/>
            <person name="Vidigal T.H.D.A."/>
            <person name="Brescovit A.D."/>
            <person name="Santos A.J."/>
        </authorList>
    </citation>
    <scope>NUCLEOTIDE SEQUENCE</scope>
    <source>
        <tissue evidence="2">Shoot tissue taken approximately 20 cm above the soil surface</tissue>
    </source>
</reference>
<feature type="compositionally biased region" description="Low complexity" evidence="1">
    <location>
        <begin position="64"/>
        <end position="79"/>
    </location>
</feature>
<sequence>MHNFDTMLQFQGRHRSSHHFNNDNSTHTFESLKVFTPGRNSSASSRHCIQSQWWRYLSISRQRTPPASAPSPTSAPAAAGERPSPRVPPASAFMPPPPPAAIARHAQAGRSTSGGC</sequence>
<evidence type="ECO:0000313" key="2">
    <source>
        <dbReference type="EMBL" id="JAD69010.1"/>
    </source>
</evidence>
<evidence type="ECO:0000256" key="1">
    <source>
        <dbReference type="SAM" id="MobiDB-lite"/>
    </source>
</evidence>